<dbReference type="Proteomes" id="UP000231019">
    <property type="component" value="Unassembled WGS sequence"/>
</dbReference>
<name>A0A2M7FZA8_9BACT</name>
<proteinExistence type="predicted"/>
<dbReference type="EMBL" id="PFFQ01000056">
    <property type="protein sequence ID" value="PIW14737.1"/>
    <property type="molecule type" value="Genomic_DNA"/>
</dbReference>
<evidence type="ECO:0000313" key="2">
    <source>
        <dbReference type="Proteomes" id="UP000231019"/>
    </source>
</evidence>
<comment type="caution">
    <text evidence="1">The sequence shown here is derived from an EMBL/GenBank/DDBJ whole genome shotgun (WGS) entry which is preliminary data.</text>
</comment>
<evidence type="ECO:0000313" key="1">
    <source>
        <dbReference type="EMBL" id="PIW14737.1"/>
    </source>
</evidence>
<accession>A0A2M7FZA8</accession>
<reference evidence="1 2" key="1">
    <citation type="submission" date="2017-09" db="EMBL/GenBank/DDBJ databases">
        <title>Depth-based differentiation of microbial function through sediment-hosted aquifers and enrichment of novel symbionts in the deep terrestrial subsurface.</title>
        <authorList>
            <person name="Probst A.J."/>
            <person name="Ladd B."/>
            <person name="Jarett J.K."/>
            <person name="Geller-Mcgrath D.E."/>
            <person name="Sieber C.M."/>
            <person name="Emerson J.B."/>
            <person name="Anantharaman K."/>
            <person name="Thomas B.C."/>
            <person name="Malmstrom R."/>
            <person name="Stieglmeier M."/>
            <person name="Klingl A."/>
            <person name="Woyke T."/>
            <person name="Ryan C.M."/>
            <person name="Banfield J.F."/>
        </authorList>
    </citation>
    <scope>NUCLEOTIDE SEQUENCE [LARGE SCALE GENOMIC DNA]</scope>
    <source>
        <strain evidence="1">CG17_big_fil_post_rev_8_21_14_2_50_48_46</strain>
    </source>
</reference>
<dbReference type="AlphaFoldDB" id="A0A2M7FZA8"/>
<sequence>MNDILQANSPSPEPQEILKAFSELSERLTALLAAEPSADLDLIQVWDLLDRREALISILYQFFASNETAPSPEFLKALGERQAADQILMEKIKKLQSDLKQESQKMGKQFSATTSYLEQGIQAEETSRFFENQG</sequence>
<protein>
    <recommendedName>
        <fullName evidence="3">Flagellar protein FliT</fullName>
    </recommendedName>
</protein>
<gene>
    <name evidence="1" type="ORF">COW36_20235</name>
</gene>
<organism evidence="1 2">
    <name type="scientific">bacterium (Candidatus Blackallbacteria) CG17_big_fil_post_rev_8_21_14_2_50_48_46</name>
    <dbReference type="NCBI Taxonomy" id="2014261"/>
    <lineage>
        <taxon>Bacteria</taxon>
        <taxon>Candidatus Blackallbacteria</taxon>
    </lineage>
</organism>
<evidence type="ECO:0008006" key="3">
    <source>
        <dbReference type="Google" id="ProtNLM"/>
    </source>
</evidence>